<keyword evidence="2" id="KW-1185">Reference proteome</keyword>
<dbReference type="Gramene" id="KMS85982">
    <property type="protein sequence ID" value="KMS85982"/>
    <property type="gene ID" value="BVRB_033690"/>
</dbReference>
<accession>A0A0J8AET6</accession>
<gene>
    <name evidence="1" type="ORF">BVRB_033690</name>
</gene>
<proteinExistence type="predicted"/>
<feature type="non-terminal residue" evidence="1">
    <location>
        <position position="233"/>
    </location>
</feature>
<dbReference type="AlphaFoldDB" id="A0A0J8AET6"/>
<dbReference type="EMBL" id="KQ105565">
    <property type="protein sequence ID" value="KMS85982.1"/>
    <property type="molecule type" value="Genomic_DNA"/>
</dbReference>
<evidence type="ECO:0000313" key="1">
    <source>
        <dbReference type="EMBL" id="KMS85982.1"/>
    </source>
</evidence>
<feature type="non-terminal residue" evidence="1">
    <location>
        <position position="1"/>
    </location>
</feature>
<reference evidence="1 2" key="1">
    <citation type="journal article" date="2014" name="Nature">
        <title>The genome of the recently domesticated crop plant sugar beet (Beta vulgaris).</title>
        <authorList>
            <person name="Dohm J.C."/>
            <person name="Minoche A.E."/>
            <person name="Holtgrawe D."/>
            <person name="Capella-Gutierrez S."/>
            <person name="Zakrzewski F."/>
            <person name="Tafer H."/>
            <person name="Rupp O."/>
            <person name="Sorensen T.R."/>
            <person name="Stracke R."/>
            <person name="Reinhardt R."/>
            <person name="Goesmann A."/>
            <person name="Kraft T."/>
            <person name="Schulz B."/>
            <person name="Stadler P.F."/>
            <person name="Schmidt T."/>
            <person name="Gabaldon T."/>
            <person name="Lehrach H."/>
            <person name="Weisshaar B."/>
            <person name="Himmelbauer H."/>
        </authorList>
    </citation>
    <scope>NUCLEOTIDE SEQUENCE [LARGE SCALE GENOMIC DNA]</scope>
    <source>
        <tissue evidence="1">Taproot</tissue>
    </source>
</reference>
<dbReference type="Proteomes" id="UP000035740">
    <property type="component" value="Unassembled WGS sequence"/>
</dbReference>
<organism evidence="1 2">
    <name type="scientific">Beta vulgaris subsp. vulgaris</name>
    <name type="common">Beet</name>
    <dbReference type="NCBI Taxonomy" id="3555"/>
    <lineage>
        <taxon>Eukaryota</taxon>
        <taxon>Viridiplantae</taxon>
        <taxon>Streptophyta</taxon>
        <taxon>Embryophyta</taxon>
        <taxon>Tracheophyta</taxon>
        <taxon>Spermatophyta</taxon>
        <taxon>Magnoliopsida</taxon>
        <taxon>eudicotyledons</taxon>
        <taxon>Gunneridae</taxon>
        <taxon>Pentapetalae</taxon>
        <taxon>Caryophyllales</taxon>
        <taxon>Chenopodiaceae</taxon>
        <taxon>Betoideae</taxon>
        <taxon>Beta</taxon>
    </lineage>
</organism>
<evidence type="ECO:0000313" key="2">
    <source>
        <dbReference type="Proteomes" id="UP000035740"/>
    </source>
</evidence>
<name>A0A0J8AET6_BETVV</name>
<sequence length="233" mass="26361">ASTTVRVCRRFRVLSKTPISELYDGRFPDSELLRRFHEAMNFIAEKAIPAQVFSPQLTVSLYDRLINSEHLTDSEKAEALKLLIETISADLITGLLASNSDLKSEPFLQLFRNYKQQLESPHHIPAEVIKSLHPARIENDTHGFSEEIVSEVRGRYPPPFDLFFPHGPDSCLLDEFPRDSNPLADPSVLLALLYQGVRFNIHDFCNSVSLSADQIPDIIPLLHSQNLDLLDTL</sequence>
<protein>
    <submittedName>
        <fullName evidence="1">Uncharacterized protein</fullName>
    </submittedName>
</protein>